<evidence type="ECO:0000313" key="6">
    <source>
        <dbReference type="EMBL" id="AMP09006.1"/>
    </source>
</evidence>
<accession>A0A127QGA4</accession>
<dbReference type="GO" id="GO:0003677">
    <property type="term" value="F:DNA binding"/>
    <property type="evidence" value="ECO:0007669"/>
    <property type="project" value="UniProtKB-KW"/>
</dbReference>
<dbReference type="InterPro" id="IPR000847">
    <property type="entry name" value="LysR_HTH_N"/>
</dbReference>
<proteinExistence type="inferred from homology"/>
<comment type="similarity">
    <text evidence="1">Belongs to the LysR transcriptional regulatory family.</text>
</comment>
<dbReference type="Pfam" id="PF03466">
    <property type="entry name" value="LysR_substrate"/>
    <property type="match status" value="1"/>
</dbReference>
<dbReference type="Gene3D" id="1.10.10.10">
    <property type="entry name" value="Winged helix-like DNA-binding domain superfamily/Winged helix DNA-binding domain"/>
    <property type="match status" value="1"/>
</dbReference>
<keyword evidence="4" id="KW-0804">Transcription</keyword>
<dbReference type="Proteomes" id="UP000071778">
    <property type="component" value="Chromosome"/>
</dbReference>
<evidence type="ECO:0000256" key="3">
    <source>
        <dbReference type="ARBA" id="ARBA00023125"/>
    </source>
</evidence>
<evidence type="ECO:0000256" key="2">
    <source>
        <dbReference type="ARBA" id="ARBA00023015"/>
    </source>
</evidence>
<keyword evidence="2" id="KW-0805">Transcription regulation</keyword>
<feature type="domain" description="HTH lysR-type" evidence="5">
    <location>
        <begin position="48"/>
        <end position="105"/>
    </location>
</feature>
<dbReference type="SUPFAM" id="SSF53850">
    <property type="entry name" value="Periplasmic binding protein-like II"/>
    <property type="match status" value="1"/>
</dbReference>
<protein>
    <submittedName>
        <fullName evidence="6">Bacterial regulatory helix-turn-helix, lysR family protein</fullName>
    </submittedName>
</protein>
<evidence type="ECO:0000313" key="7">
    <source>
        <dbReference type="Proteomes" id="UP000071778"/>
    </source>
</evidence>
<dbReference type="InterPro" id="IPR050176">
    <property type="entry name" value="LTTR"/>
</dbReference>
<gene>
    <name evidence="6" type="ORF">CAter282_1214</name>
</gene>
<evidence type="ECO:0000256" key="4">
    <source>
        <dbReference type="ARBA" id="ARBA00023163"/>
    </source>
</evidence>
<dbReference type="AlphaFoldDB" id="A0A127QGA4"/>
<dbReference type="InterPro" id="IPR036388">
    <property type="entry name" value="WH-like_DNA-bd_sf"/>
</dbReference>
<organism evidence="6 7">
    <name type="scientific">Collimonas arenae</name>
    <dbReference type="NCBI Taxonomy" id="279058"/>
    <lineage>
        <taxon>Bacteria</taxon>
        <taxon>Pseudomonadati</taxon>
        <taxon>Pseudomonadota</taxon>
        <taxon>Betaproteobacteria</taxon>
        <taxon>Burkholderiales</taxon>
        <taxon>Oxalobacteraceae</taxon>
        <taxon>Collimonas</taxon>
    </lineage>
</organism>
<dbReference type="GO" id="GO:0003700">
    <property type="term" value="F:DNA-binding transcription factor activity"/>
    <property type="evidence" value="ECO:0007669"/>
    <property type="project" value="InterPro"/>
</dbReference>
<dbReference type="PROSITE" id="PS50931">
    <property type="entry name" value="HTH_LYSR"/>
    <property type="match status" value="1"/>
</dbReference>
<dbReference type="InterPro" id="IPR005119">
    <property type="entry name" value="LysR_subst-bd"/>
</dbReference>
<sequence length="348" mass="37708">MSDKNCQHCKGGFQRLQRVWLYAILLNIRKFRIDGFEKRDEFMRQISFDLDIMRTFVAGIDLGSYAKAADRLGRSTSAVSAQLKKLEEQAGAPIFRKAGRGLALTDAGQTLLGYARRLLELNDETASAVRGIELEGEVKLGLQEDFGEALLSAVLGRFMRAHPKVRVEVCVARSSELRERASLGRIDLALLWEGTPPALNGERVADLPLCWIGPVQDNLDWQRPVDDPNAAASAPLSLVLLDAPCLLRDIASTALDTAGIPWRHAFTSASLSALWAASAAGLGLTVRTPIGLPASLRILDPQQAGLPSLPSIGLSLYRAQAMAGPAVTRLEELLLQAVQDAIRKVAPA</sequence>
<dbReference type="SUPFAM" id="SSF46785">
    <property type="entry name" value="Winged helix' DNA-binding domain"/>
    <property type="match status" value="1"/>
</dbReference>
<name>A0A127QGA4_9BURK</name>
<dbReference type="Gene3D" id="3.40.190.10">
    <property type="entry name" value="Periplasmic binding protein-like II"/>
    <property type="match status" value="2"/>
</dbReference>
<keyword evidence="7" id="KW-1185">Reference proteome</keyword>
<dbReference type="EMBL" id="CP013235">
    <property type="protein sequence ID" value="AMP09006.1"/>
    <property type="molecule type" value="Genomic_DNA"/>
</dbReference>
<evidence type="ECO:0000256" key="1">
    <source>
        <dbReference type="ARBA" id="ARBA00009437"/>
    </source>
</evidence>
<dbReference type="InterPro" id="IPR036390">
    <property type="entry name" value="WH_DNA-bd_sf"/>
</dbReference>
<dbReference type="PANTHER" id="PTHR30579">
    <property type="entry name" value="TRANSCRIPTIONAL REGULATOR"/>
    <property type="match status" value="1"/>
</dbReference>
<evidence type="ECO:0000259" key="5">
    <source>
        <dbReference type="PROSITE" id="PS50931"/>
    </source>
</evidence>
<reference evidence="6 7" key="1">
    <citation type="submission" date="2015-11" db="EMBL/GenBank/DDBJ databases">
        <title>Exploring the genomic traits of fungus-feeding bacterial genus Collimonas.</title>
        <authorList>
            <person name="Song C."/>
            <person name="Schmidt R."/>
            <person name="de Jager V."/>
            <person name="Krzyzanowska D."/>
            <person name="Jongedijk E."/>
            <person name="Cankar K."/>
            <person name="Beekwilder J."/>
            <person name="van Veen A."/>
            <person name="de Boer W."/>
            <person name="van Veen J.A."/>
            <person name="Garbeva P."/>
        </authorList>
    </citation>
    <scope>NUCLEOTIDE SEQUENCE [LARGE SCALE GENOMIC DNA]</scope>
    <source>
        <strain evidence="6 7">Ter282</strain>
    </source>
</reference>
<dbReference type="PANTHER" id="PTHR30579:SF7">
    <property type="entry name" value="HTH-TYPE TRANSCRIPTIONAL REGULATOR LRHA-RELATED"/>
    <property type="match status" value="1"/>
</dbReference>
<keyword evidence="3" id="KW-0238">DNA-binding</keyword>
<dbReference type="Pfam" id="PF00126">
    <property type="entry name" value="HTH_1"/>
    <property type="match status" value="1"/>
</dbReference>
<dbReference type="PATRIC" id="fig|279058.18.peg.1204"/>